<dbReference type="EMBL" id="BAABDQ010000013">
    <property type="protein sequence ID" value="GAA3569994.1"/>
    <property type="molecule type" value="Genomic_DNA"/>
</dbReference>
<dbReference type="InterPro" id="IPR013767">
    <property type="entry name" value="PAS_fold"/>
</dbReference>
<dbReference type="PROSITE" id="PS50112">
    <property type="entry name" value="PAS"/>
    <property type="match status" value="1"/>
</dbReference>
<feature type="transmembrane region" description="Helical" evidence="1">
    <location>
        <begin position="97"/>
        <end position="117"/>
    </location>
</feature>
<organism evidence="3 4">
    <name type="scientific">Nonomuraea rosea</name>
    <dbReference type="NCBI Taxonomy" id="638574"/>
    <lineage>
        <taxon>Bacteria</taxon>
        <taxon>Bacillati</taxon>
        <taxon>Actinomycetota</taxon>
        <taxon>Actinomycetes</taxon>
        <taxon>Streptosporangiales</taxon>
        <taxon>Streptosporangiaceae</taxon>
        <taxon>Nonomuraea</taxon>
    </lineage>
</organism>
<protein>
    <recommendedName>
        <fullName evidence="2">PAS domain-containing protein</fullName>
    </recommendedName>
</protein>
<evidence type="ECO:0000313" key="3">
    <source>
        <dbReference type="EMBL" id="GAA3569994.1"/>
    </source>
</evidence>
<evidence type="ECO:0000256" key="1">
    <source>
        <dbReference type="SAM" id="Phobius"/>
    </source>
</evidence>
<dbReference type="InterPro" id="IPR000014">
    <property type="entry name" value="PAS"/>
</dbReference>
<name>A0ABP6XSS8_9ACTN</name>
<feature type="transmembrane region" description="Helical" evidence="1">
    <location>
        <begin position="32"/>
        <end position="50"/>
    </location>
</feature>
<feature type="domain" description="PAS" evidence="2">
    <location>
        <begin position="144"/>
        <end position="214"/>
    </location>
</feature>
<feature type="transmembrane region" description="Helical" evidence="1">
    <location>
        <begin position="70"/>
        <end position="90"/>
    </location>
</feature>
<dbReference type="RefSeq" id="WP_345566664.1">
    <property type="nucleotide sequence ID" value="NZ_BAABDQ010000013.1"/>
</dbReference>
<dbReference type="NCBIfam" id="TIGR00229">
    <property type="entry name" value="sensory_box"/>
    <property type="match status" value="1"/>
</dbReference>
<keyword evidence="1" id="KW-0472">Membrane</keyword>
<sequence>MSNGDVVGAPPLRRTPSRAITRILHRVGRRGASLAFIGLLSQAIAASLAFATPEQRSAPGYAVLASVAPLIAWALVWCATGLLCLVQVFVRSDRVAFAAATALFLLYGLLYLVSTFTGANPRGWVGAAVWLAFGSWIALIATWPEAVVVQRLPGGSAAVIVADEAGCILSWNPQAASLFGWSTNEVVGQPLTSLMPVRFRDQHSEALTRVRTSGSSELAGRLMPLVGLHRDGTEFAIALTVNAWHTDEGVTYTGVIRPTGGSDVGLD</sequence>
<keyword evidence="1" id="KW-1133">Transmembrane helix</keyword>
<accession>A0ABP6XSS8</accession>
<gene>
    <name evidence="3" type="ORF">GCM10022419_058590</name>
</gene>
<keyword evidence="1" id="KW-0812">Transmembrane</keyword>
<proteinExistence type="predicted"/>
<comment type="caution">
    <text evidence="3">The sequence shown here is derived from an EMBL/GenBank/DDBJ whole genome shotgun (WGS) entry which is preliminary data.</text>
</comment>
<dbReference type="InterPro" id="IPR035965">
    <property type="entry name" value="PAS-like_dom_sf"/>
</dbReference>
<dbReference type="Gene3D" id="3.30.450.20">
    <property type="entry name" value="PAS domain"/>
    <property type="match status" value="1"/>
</dbReference>
<evidence type="ECO:0000313" key="4">
    <source>
        <dbReference type="Proteomes" id="UP001500630"/>
    </source>
</evidence>
<reference evidence="4" key="1">
    <citation type="journal article" date="2019" name="Int. J. Syst. Evol. Microbiol.">
        <title>The Global Catalogue of Microorganisms (GCM) 10K type strain sequencing project: providing services to taxonomists for standard genome sequencing and annotation.</title>
        <authorList>
            <consortium name="The Broad Institute Genomics Platform"/>
            <consortium name="The Broad Institute Genome Sequencing Center for Infectious Disease"/>
            <person name="Wu L."/>
            <person name="Ma J."/>
        </authorList>
    </citation>
    <scope>NUCLEOTIDE SEQUENCE [LARGE SCALE GENOMIC DNA]</scope>
    <source>
        <strain evidence="4">JCM 17326</strain>
    </source>
</reference>
<keyword evidence="4" id="KW-1185">Reference proteome</keyword>
<dbReference type="CDD" id="cd00130">
    <property type="entry name" value="PAS"/>
    <property type="match status" value="1"/>
</dbReference>
<feature type="transmembrane region" description="Helical" evidence="1">
    <location>
        <begin position="123"/>
        <end position="143"/>
    </location>
</feature>
<dbReference type="Pfam" id="PF00989">
    <property type="entry name" value="PAS"/>
    <property type="match status" value="1"/>
</dbReference>
<dbReference type="Proteomes" id="UP001500630">
    <property type="component" value="Unassembled WGS sequence"/>
</dbReference>
<evidence type="ECO:0000259" key="2">
    <source>
        <dbReference type="PROSITE" id="PS50112"/>
    </source>
</evidence>
<dbReference type="SUPFAM" id="SSF55785">
    <property type="entry name" value="PYP-like sensor domain (PAS domain)"/>
    <property type="match status" value="1"/>
</dbReference>
<dbReference type="SMART" id="SM00091">
    <property type="entry name" value="PAS"/>
    <property type="match status" value="1"/>
</dbReference>